<keyword evidence="2" id="KW-1185">Reference proteome</keyword>
<dbReference type="Proteomes" id="UP000026714">
    <property type="component" value="Unassembled WGS sequence"/>
</dbReference>
<organism evidence="1 2">
    <name type="scientific">Sphaerotilus natans subsp. natans DSM 6575</name>
    <dbReference type="NCBI Taxonomy" id="1286631"/>
    <lineage>
        <taxon>Bacteria</taxon>
        <taxon>Pseudomonadati</taxon>
        <taxon>Pseudomonadota</taxon>
        <taxon>Betaproteobacteria</taxon>
        <taxon>Burkholderiales</taxon>
        <taxon>Sphaerotilaceae</taxon>
        <taxon>Sphaerotilus</taxon>
    </lineage>
</organism>
<dbReference type="STRING" id="34103.SAMN05421778_104170"/>
<dbReference type="eggNOG" id="ENOG502Z9TC">
    <property type="taxonomic scope" value="Bacteria"/>
</dbReference>
<comment type="caution">
    <text evidence="1">The sequence shown here is derived from an EMBL/GenBank/DDBJ whole genome shotgun (WGS) entry which is preliminary data.</text>
</comment>
<evidence type="ECO:0000313" key="2">
    <source>
        <dbReference type="Proteomes" id="UP000026714"/>
    </source>
</evidence>
<dbReference type="AlphaFoldDB" id="A0A059KMN2"/>
<reference evidence="1 2" key="1">
    <citation type="journal article" date="2014" name="FEMS Microbiol. Ecol.">
        <title>Sphaerotilus natans encrusted with nanoball-shaped Fe(III) oxide minerals formed by nitrate-reducing mixotrophic Fe(II) oxidation.</title>
        <authorList>
            <person name="Park S."/>
            <person name="Kim D.H."/>
            <person name="Lee J.H."/>
            <person name="Hur H.G."/>
        </authorList>
    </citation>
    <scope>NUCLEOTIDE SEQUENCE [LARGE SCALE GENOMIC DNA]</scope>
    <source>
        <strain evidence="1 2">DSM 6575</strain>
    </source>
</reference>
<name>A0A059KMN2_9BURK</name>
<proteinExistence type="predicted"/>
<accession>A0A059KMN2</accession>
<gene>
    <name evidence="1" type="ORF">X805_18200</name>
</gene>
<dbReference type="RefSeq" id="WP_037480935.1">
    <property type="nucleotide sequence ID" value="NZ_AZRA01000047.1"/>
</dbReference>
<evidence type="ECO:0008006" key="3">
    <source>
        <dbReference type="Google" id="ProtNLM"/>
    </source>
</evidence>
<dbReference type="PATRIC" id="fig|1286631.3.peg.1789"/>
<dbReference type="EMBL" id="AZRA01000047">
    <property type="protein sequence ID" value="KDB52600.1"/>
    <property type="molecule type" value="Genomic_DNA"/>
</dbReference>
<sequence>MSTPLTAEIAAAAARLVVEEGLEYGPAKRRAARDLGRGARQTELPGNDEVEDAVREYLDIFCADTQPEELRALRELATVWMERMAAFRPHLTGAVWRGTATRLSALHLELYCDDGKSAEIALLDRGVDFDIASTRGPQGRDIDVLSLASRCPALGETVTVFLSVLDHDDLRGALKADARGLTQRGDLAALRRLLDKQAEED</sequence>
<evidence type="ECO:0000313" key="1">
    <source>
        <dbReference type="EMBL" id="KDB52600.1"/>
    </source>
</evidence>
<protein>
    <recommendedName>
        <fullName evidence="3">Nucleotidyltransferase</fullName>
    </recommendedName>
</protein>